<proteinExistence type="predicted"/>
<accession>A0A0B1T197</accession>
<reference evidence="2 3" key="1">
    <citation type="submission" date="2014-03" db="EMBL/GenBank/DDBJ databases">
        <title>Draft genome of the hookworm Oesophagostomum dentatum.</title>
        <authorList>
            <person name="Mitreva M."/>
        </authorList>
    </citation>
    <scope>NUCLEOTIDE SEQUENCE [LARGE SCALE GENOMIC DNA]</scope>
    <source>
        <strain evidence="2 3">OD-Hann</strain>
    </source>
</reference>
<keyword evidence="3" id="KW-1185">Reference proteome</keyword>
<dbReference type="AlphaFoldDB" id="A0A0B1T197"/>
<gene>
    <name evidence="2" type="ORF">OESDEN_10234</name>
</gene>
<name>A0A0B1T197_OESDE</name>
<evidence type="ECO:0000313" key="2">
    <source>
        <dbReference type="EMBL" id="KHJ89931.1"/>
    </source>
</evidence>
<feature type="region of interest" description="Disordered" evidence="1">
    <location>
        <begin position="39"/>
        <end position="65"/>
    </location>
</feature>
<evidence type="ECO:0000313" key="3">
    <source>
        <dbReference type="Proteomes" id="UP000053660"/>
    </source>
</evidence>
<evidence type="ECO:0000256" key="1">
    <source>
        <dbReference type="SAM" id="MobiDB-lite"/>
    </source>
</evidence>
<dbReference type="EMBL" id="KN553585">
    <property type="protein sequence ID" value="KHJ89931.1"/>
    <property type="molecule type" value="Genomic_DNA"/>
</dbReference>
<dbReference type="Proteomes" id="UP000053660">
    <property type="component" value="Unassembled WGS sequence"/>
</dbReference>
<sequence length="116" mass="12263">MELLAQIALLKVFVSLSSYNKHFPVFIVLNEVNAQGYVTPPPRNGNNGNSGNNGNTGNGRIGDVPAPGTIPPLGCQNIECAPNFVCVTRTCTGSDCMADTVNLCVPGDSRKYGKIH</sequence>
<organism evidence="2 3">
    <name type="scientific">Oesophagostomum dentatum</name>
    <name type="common">Nodular worm</name>
    <dbReference type="NCBI Taxonomy" id="61180"/>
    <lineage>
        <taxon>Eukaryota</taxon>
        <taxon>Metazoa</taxon>
        <taxon>Ecdysozoa</taxon>
        <taxon>Nematoda</taxon>
        <taxon>Chromadorea</taxon>
        <taxon>Rhabditida</taxon>
        <taxon>Rhabditina</taxon>
        <taxon>Rhabditomorpha</taxon>
        <taxon>Strongyloidea</taxon>
        <taxon>Strongylidae</taxon>
        <taxon>Oesophagostomum</taxon>
    </lineage>
</organism>
<feature type="compositionally biased region" description="Low complexity" evidence="1">
    <location>
        <begin position="44"/>
        <end position="53"/>
    </location>
</feature>
<protein>
    <submittedName>
        <fullName evidence="2">Uncharacterized protein</fullName>
    </submittedName>
</protein>